<sequence length="155" mass="16968">MFDEFSPIYTTWLRVFRHPNPPQPRMRWPLWGLVNVASLGSMLAMGWALSRASLPSFLAESWLVLAIWGSGILGPPITAGILDGRGRTGATLTASGWAFIICSFVALTLTDSWKNDCGLGQGFMMFFVAISVAIYPLIVAAAFAPGRLVHRLRAR</sequence>
<keyword evidence="1" id="KW-0812">Transmembrane</keyword>
<dbReference type="EMBL" id="VOSM01000013">
    <property type="protein sequence ID" value="TXD34403.1"/>
    <property type="molecule type" value="Genomic_DNA"/>
</dbReference>
<accession>A0A5C6X5R4</accession>
<gene>
    <name evidence="2" type="ORF">FRC98_18495</name>
</gene>
<comment type="caution">
    <text evidence="2">The sequence shown here is derived from an EMBL/GenBank/DDBJ whole genome shotgun (WGS) entry which is preliminary data.</text>
</comment>
<protein>
    <submittedName>
        <fullName evidence="2">Uncharacterized protein</fullName>
    </submittedName>
</protein>
<dbReference type="OrthoDB" id="9825521at2"/>
<proteinExistence type="predicted"/>
<feature type="transmembrane region" description="Helical" evidence="1">
    <location>
        <begin position="62"/>
        <end position="82"/>
    </location>
</feature>
<dbReference type="AlphaFoldDB" id="A0A5C6X5R4"/>
<organism evidence="2 3">
    <name type="scientific">Lujinxingia vulgaris</name>
    <dbReference type="NCBI Taxonomy" id="2600176"/>
    <lineage>
        <taxon>Bacteria</taxon>
        <taxon>Deltaproteobacteria</taxon>
        <taxon>Bradymonadales</taxon>
        <taxon>Lujinxingiaceae</taxon>
        <taxon>Lujinxingia</taxon>
    </lineage>
</organism>
<keyword evidence="1" id="KW-0472">Membrane</keyword>
<evidence type="ECO:0000313" key="2">
    <source>
        <dbReference type="EMBL" id="TXD34403.1"/>
    </source>
</evidence>
<keyword evidence="1" id="KW-1133">Transmembrane helix</keyword>
<feature type="transmembrane region" description="Helical" evidence="1">
    <location>
        <begin position="89"/>
        <end position="110"/>
    </location>
</feature>
<keyword evidence="3" id="KW-1185">Reference proteome</keyword>
<reference evidence="2 3" key="1">
    <citation type="submission" date="2019-08" db="EMBL/GenBank/DDBJ databases">
        <title>Bradymonadales sp. TMQ4.</title>
        <authorList>
            <person name="Liang Q."/>
        </authorList>
    </citation>
    <scope>NUCLEOTIDE SEQUENCE [LARGE SCALE GENOMIC DNA]</scope>
    <source>
        <strain evidence="2 3">TMQ4</strain>
    </source>
</reference>
<feature type="transmembrane region" description="Helical" evidence="1">
    <location>
        <begin position="122"/>
        <end position="145"/>
    </location>
</feature>
<feature type="transmembrane region" description="Helical" evidence="1">
    <location>
        <begin position="30"/>
        <end position="50"/>
    </location>
</feature>
<name>A0A5C6X5R4_9DELT</name>
<evidence type="ECO:0000313" key="3">
    <source>
        <dbReference type="Proteomes" id="UP000321412"/>
    </source>
</evidence>
<dbReference type="RefSeq" id="WP_146982912.1">
    <property type="nucleotide sequence ID" value="NZ_VOSM01000013.1"/>
</dbReference>
<dbReference type="Proteomes" id="UP000321412">
    <property type="component" value="Unassembled WGS sequence"/>
</dbReference>
<evidence type="ECO:0000256" key="1">
    <source>
        <dbReference type="SAM" id="Phobius"/>
    </source>
</evidence>